<accession>A0A8R1IJ80</accession>
<dbReference type="EnsemblMetazoa" id="CJA32514.1">
    <property type="protein sequence ID" value="CJA32514.1"/>
    <property type="gene ID" value="WBGene00208361"/>
</dbReference>
<reference evidence="2" key="1">
    <citation type="submission" date="2010-08" db="EMBL/GenBank/DDBJ databases">
        <authorList>
            <consortium name="Caenorhabditis japonica Sequencing Consortium"/>
            <person name="Wilson R.K."/>
        </authorList>
    </citation>
    <scope>NUCLEOTIDE SEQUENCE [LARGE SCALE GENOMIC DNA]</scope>
    <source>
        <strain evidence="2">DF5081</strain>
    </source>
</reference>
<keyword evidence="2" id="KW-1185">Reference proteome</keyword>
<dbReference type="Proteomes" id="UP000005237">
    <property type="component" value="Unassembled WGS sequence"/>
</dbReference>
<evidence type="ECO:0000313" key="2">
    <source>
        <dbReference type="Proteomes" id="UP000005237"/>
    </source>
</evidence>
<reference evidence="1" key="2">
    <citation type="submission" date="2022-06" db="UniProtKB">
        <authorList>
            <consortium name="EnsemblMetazoa"/>
        </authorList>
    </citation>
    <scope>IDENTIFICATION</scope>
    <source>
        <strain evidence="1">DF5081</strain>
    </source>
</reference>
<sequence length="68" mass="7276">MKTFVVRFVQQREGCKDGWMMANGRLLPGYKSAIGLAGWPPTRRGGYYSDRFAMIGGGEEGEGGGGGC</sequence>
<proteinExistence type="predicted"/>
<protein>
    <submittedName>
        <fullName evidence="1">Uncharacterized protein</fullName>
    </submittedName>
</protein>
<evidence type="ECO:0000313" key="1">
    <source>
        <dbReference type="EnsemblMetazoa" id="CJA32514.1"/>
    </source>
</evidence>
<organism evidence="1 2">
    <name type="scientific">Caenorhabditis japonica</name>
    <dbReference type="NCBI Taxonomy" id="281687"/>
    <lineage>
        <taxon>Eukaryota</taxon>
        <taxon>Metazoa</taxon>
        <taxon>Ecdysozoa</taxon>
        <taxon>Nematoda</taxon>
        <taxon>Chromadorea</taxon>
        <taxon>Rhabditida</taxon>
        <taxon>Rhabditina</taxon>
        <taxon>Rhabditomorpha</taxon>
        <taxon>Rhabditoidea</taxon>
        <taxon>Rhabditidae</taxon>
        <taxon>Peloderinae</taxon>
        <taxon>Caenorhabditis</taxon>
    </lineage>
</organism>
<name>A0A8R1IJ80_CAEJA</name>
<dbReference type="AlphaFoldDB" id="A0A8R1IJ80"/>